<feature type="domain" description="DUF1559" evidence="2">
    <location>
        <begin position="40"/>
        <end position="324"/>
    </location>
</feature>
<dbReference type="Pfam" id="PF07596">
    <property type="entry name" value="SBP_bac_10"/>
    <property type="match status" value="1"/>
</dbReference>
<dbReference type="InterPro" id="IPR027558">
    <property type="entry name" value="Pre_pil_HX9DG_C"/>
</dbReference>
<dbReference type="Gene3D" id="3.30.700.10">
    <property type="entry name" value="Glycoprotein, Type 4 Pilin"/>
    <property type="match status" value="1"/>
</dbReference>
<name>A0A2S8GQQ5_9BACT</name>
<protein>
    <submittedName>
        <fullName evidence="3">Prepilin-type cleavage/methylation domain-containing protein</fullName>
    </submittedName>
</protein>
<accession>A0A2S8GQQ5</accession>
<dbReference type="SUPFAM" id="SSF54523">
    <property type="entry name" value="Pili subunits"/>
    <property type="match status" value="1"/>
</dbReference>
<dbReference type="PROSITE" id="PS00409">
    <property type="entry name" value="PROKAR_NTER_METHYL"/>
    <property type="match status" value="1"/>
</dbReference>
<feature type="compositionally biased region" description="Polar residues" evidence="1">
    <location>
        <begin position="196"/>
        <end position="215"/>
    </location>
</feature>
<comment type="caution">
    <text evidence="3">The sequence shown here is derived from an EMBL/GenBank/DDBJ whole genome shotgun (WGS) entry which is preliminary data.</text>
</comment>
<proteinExistence type="predicted"/>
<evidence type="ECO:0000256" key="1">
    <source>
        <dbReference type="SAM" id="MobiDB-lite"/>
    </source>
</evidence>
<sequence>MAFRIFPMTRFRQRGFTLVELLVVIAIIGVLIALLLPAVQQAREAARRMQCTNNLKQLGLAIQLYHDAYNAFPALRAGNPRGAASYAGNNRLNARFAVLPFMEQTAIYDQGMAATVGSYDSSAPIWTSTVESFLCPSNAGPTESPEAPTQTAGIADYYFFVGDRPYRSYPSGTYTSGTMNSGVFLNDAWSRMSSITDGTSNTMGTSEGVRPSSNRGFGAIVTKPGSTSWLPVALTPLFDRSTKQYISTVGVFSSQPLRGFRAWDGAILFTAVTAATPPNSVLISDGTSHGSSQYLLSPTSYHPGGVNAGFMDGSVRFIADTVDTGNQGANYRNYPDTSTPSSYGVWGAMSTKSGGEVASYSN</sequence>
<dbReference type="EMBL" id="PUHZ01000008">
    <property type="protein sequence ID" value="PQO46732.1"/>
    <property type="molecule type" value="Genomic_DNA"/>
</dbReference>
<dbReference type="PANTHER" id="PTHR30093:SF2">
    <property type="entry name" value="TYPE II SECRETION SYSTEM PROTEIN H"/>
    <property type="match status" value="1"/>
</dbReference>
<dbReference type="NCBIfam" id="TIGR02532">
    <property type="entry name" value="IV_pilin_GFxxxE"/>
    <property type="match status" value="1"/>
</dbReference>
<organism evidence="3 4">
    <name type="scientific">Blastopirellula marina</name>
    <dbReference type="NCBI Taxonomy" id="124"/>
    <lineage>
        <taxon>Bacteria</taxon>
        <taxon>Pseudomonadati</taxon>
        <taxon>Planctomycetota</taxon>
        <taxon>Planctomycetia</taxon>
        <taxon>Pirellulales</taxon>
        <taxon>Pirellulaceae</taxon>
        <taxon>Blastopirellula</taxon>
    </lineage>
</organism>
<dbReference type="InterPro" id="IPR045584">
    <property type="entry name" value="Pilin-like"/>
</dbReference>
<evidence type="ECO:0000259" key="2">
    <source>
        <dbReference type="Pfam" id="PF07596"/>
    </source>
</evidence>
<evidence type="ECO:0000313" key="4">
    <source>
        <dbReference type="Proteomes" id="UP000237819"/>
    </source>
</evidence>
<feature type="region of interest" description="Disordered" evidence="1">
    <location>
        <begin position="196"/>
        <end position="216"/>
    </location>
</feature>
<dbReference type="PANTHER" id="PTHR30093">
    <property type="entry name" value="GENERAL SECRETION PATHWAY PROTEIN G"/>
    <property type="match status" value="1"/>
</dbReference>
<evidence type="ECO:0000313" key="3">
    <source>
        <dbReference type="EMBL" id="PQO46732.1"/>
    </source>
</evidence>
<dbReference type="NCBIfam" id="TIGR04294">
    <property type="entry name" value="pre_pil_HX9DG"/>
    <property type="match status" value="1"/>
</dbReference>
<reference evidence="3 4" key="1">
    <citation type="submission" date="2018-02" db="EMBL/GenBank/DDBJ databases">
        <title>Comparative genomes isolates from brazilian mangrove.</title>
        <authorList>
            <person name="Araujo J.E."/>
            <person name="Taketani R.G."/>
            <person name="Silva M.C.P."/>
            <person name="Loureco M.V."/>
            <person name="Andreote F.D."/>
        </authorList>
    </citation>
    <scope>NUCLEOTIDE SEQUENCE [LARGE SCALE GENOMIC DNA]</scope>
    <source>
        <strain evidence="3 4">Nap-Phe MGV</strain>
    </source>
</reference>
<dbReference type="Pfam" id="PF07963">
    <property type="entry name" value="N_methyl"/>
    <property type="match status" value="1"/>
</dbReference>
<gene>
    <name evidence="3" type="ORF">C5Y93_07820</name>
</gene>
<dbReference type="InterPro" id="IPR012902">
    <property type="entry name" value="N_methyl_site"/>
</dbReference>
<dbReference type="Proteomes" id="UP000237819">
    <property type="component" value="Unassembled WGS sequence"/>
</dbReference>
<dbReference type="InterPro" id="IPR011453">
    <property type="entry name" value="DUF1559"/>
</dbReference>
<dbReference type="AlphaFoldDB" id="A0A2S8GQQ5"/>